<name>A0ACB5U274_AMBMO</name>
<sequence length="273" mass="30326">MGVSQMGSFTGIVFPIMLRGLYPKLGYTKTMIILASICVGLCVLSLVLVKDRNVHIADSETKEKSLWRNMRDMLDIAYFKDKTFTLATAALFFNEFSILLVITYISTYALVRGMTESKSYILLTVLNSASLVGKIVPNVIGDYIGRFNVMILVLLLMAISIFAVWLPYYNTTGLFIFAVLYGFGFGGSYSLTATVISQISHTKKFASRFATSYFIVAFGNLISMPLGSQFINNQTIANYNRMIIFAGAACIASVVFMVWARFMVVGLTIKKFV</sequence>
<keyword evidence="2" id="KW-1185">Reference proteome</keyword>
<reference evidence="1" key="1">
    <citation type="submission" date="2023-04" db="EMBL/GenBank/DDBJ databases">
        <title>Ambrosiozyma monospora NBRC 10751.</title>
        <authorList>
            <person name="Ichikawa N."/>
            <person name="Sato H."/>
            <person name="Tonouchi N."/>
        </authorList>
    </citation>
    <scope>NUCLEOTIDE SEQUENCE</scope>
    <source>
        <strain evidence="1">NBRC 10751</strain>
    </source>
</reference>
<dbReference type="EMBL" id="BSXS01011110">
    <property type="protein sequence ID" value="GME99703.1"/>
    <property type="molecule type" value="Genomic_DNA"/>
</dbReference>
<dbReference type="Proteomes" id="UP001165064">
    <property type="component" value="Unassembled WGS sequence"/>
</dbReference>
<gene>
    <name evidence="1" type="ORF">Amon02_001079900</name>
</gene>
<comment type="caution">
    <text evidence="1">The sequence shown here is derived from an EMBL/GenBank/DDBJ whole genome shotgun (WGS) entry which is preliminary data.</text>
</comment>
<evidence type="ECO:0000313" key="1">
    <source>
        <dbReference type="EMBL" id="GME99703.1"/>
    </source>
</evidence>
<protein>
    <submittedName>
        <fullName evidence="1">Unnamed protein product</fullName>
    </submittedName>
</protein>
<evidence type="ECO:0000313" key="2">
    <source>
        <dbReference type="Proteomes" id="UP001165064"/>
    </source>
</evidence>
<accession>A0ACB5U274</accession>
<organism evidence="1 2">
    <name type="scientific">Ambrosiozyma monospora</name>
    <name type="common">Yeast</name>
    <name type="synonym">Endomycopsis monosporus</name>
    <dbReference type="NCBI Taxonomy" id="43982"/>
    <lineage>
        <taxon>Eukaryota</taxon>
        <taxon>Fungi</taxon>
        <taxon>Dikarya</taxon>
        <taxon>Ascomycota</taxon>
        <taxon>Saccharomycotina</taxon>
        <taxon>Pichiomycetes</taxon>
        <taxon>Pichiales</taxon>
        <taxon>Pichiaceae</taxon>
        <taxon>Ambrosiozyma</taxon>
    </lineage>
</organism>
<proteinExistence type="predicted"/>